<dbReference type="AlphaFoldDB" id="A0A319F1L7"/>
<keyword evidence="3" id="KW-1185">Reference proteome</keyword>
<dbReference type="VEuPathDB" id="FungiDB:BO78DRAFT_52022"/>
<proteinExistence type="predicted"/>
<accession>A0A319F1L7</accession>
<sequence length="63" mass="7009">MGRRSRQACKRPRREEAARMPVGELAAACGDKTGKLPHRLSGGPYRSRLSPHGKSNLLDIPWK</sequence>
<dbReference type="EMBL" id="KZ826330">
    <property type="protein sequence ID" value="PYI09109.1"/>
    <property type="molecule type" value="Genomic_DNA"/>
</dbReference>
<feature type="region of interest" description="Disordered" evidence="1">
    <location>
        <begin position="31"/>
        <end position="63"/>
    </location>
</feature>
<dbReference type="Proteomes" id="UP000248423">
    <property type="component" value="Unassembled WGS sequence"/>
</dbReference>
<protein>
    <submittedName>
        <fullName evidence="2">Uncharacterized protein</fullName>
    </submittedName>
</protein>
<gene>
    <name evidence="2" type="ORF">BO78DRAFT_52022</name>
</gene>
<reference evidence="2 3" key="1">
    <citation type="submission" date="2018-02" db="EMBL/GenBank/DDBJ databases">
        <title>The genomes of Aspergillus section Nigri reveals drivers in fungal speciation.</title>
        <authorList>
            <consortium name="DOE Joint Genome Institute"/>
            <person name="Vesth T.C."/>
            <person name="Nybo J."/>
            <person name="Theobald S."/>
            <person name="Brandl J."/>
            <person name="Frisvad J.C."/>
            <person name="Nielsen K.F."/>
            <person name="Lyhne E.K."/>
            <person name="Kogle M.E."/>
            <person name="Kuo A."/>
            <person name="Riley R."/>
            <person name="Clum A."/>
            <person name="Nolan M."/>
            <person name="Lipzen A."/>
            <person name="Salamov A."/>
            <person name="Henrissat B."/>
            <person name="Wiebenga A."/>
            <person name="De vries R.P."/>
            <person name="Grigoriev I.V."/>
            <person name="Mortensen U.H."/>
            <person name="Andersen M.R."/>
            <person name="Baker S.E."/>
        </authorList>
    </citation>
    <scope>NUCLEOTIDE SEQUENCE [LARGE SCALE GENOMIC DNA]</scope>
    <source>
        <strain evidence="2 3">CBS 121057</strain>
    </source>
</reference>
<evidence type="ECO:0000256" key="1">
    <source>
        <dbReference type="SAM" id="MobiDB-lite"/>
    </source>
</evidence>
<evidence type="ECO:0000313" key="3">
    <source>
        <dbReference type="Proteomes" id="UP000248423"/>
    </source>
</evidence>
<name>A0A319F1L7_ASPSB</name>
<organism evidence="2 3">
    <name type="scientific">Aspergillus sclerotiicarbonarius (strain CBS 121057 / IBT 28362)</name>
    <dbReference type="NCBI Taxonomy" id="1448318"/>
    <lineage>
        <taxon>Eukaryota</taxon>
        <taxon>Fungi</taxon>
        <taxon>Dikarya</taxon>
        <taxon>Ascomycota</taxon>
        <taxon>Pezizomycotina</taxon>
        <taxon>Eurotiomycetes</taxon>
        <taxon>Eurotiomycetidae</taxon>
        <taxon>Eurotiales</taxon>
        <taxon>Aspergillaceae</taxon>
        <taxon>Aspergillus</taxon>
        <taxon>Aspergillus subgen. Circumdati</taxon>
    </lineage>
</organism>
<evidence type="ECO:0000313" key="2">
    <source>
        <dbReference type="EMBL" id="PYI09109.1"/>
    </source>
</evidence>